<keyword evidence="2 12" id="KW-0031">Aminopeptidase</keyword>
<dbReference type="EMBL" id="BMQC01000016">
    <property type="protein sequence ID" value="GGK40015.1"/>
    <property type="molecule type" value="Genomic_DNA"/>
</dbReference>
<evidence type="ECO:0000259" key="11">
    <source>
        <dbReference type="Pfam" id="PF04389"/>
    </source>
</evidence>
<keyword evidence="6" id="KW-0378">Hydrolase</keyword>
<evidence type="ECO:0000259" key="10">
    <source>
        <dbReference type="Pfam" id="PF02225"/>
    </source>
</evidence>
<sequence length="510" mass="52034">MHSTKFPVAVPPRRGAVAAAAAALLATPLLAAPASAAPGDSASLRRAVTVQNIVNRLKTLDGIAKANGNTRAAGSRGYDVSVRYAELAFKQAGYQVSRQVLPFRRYTEKSPSVLRQESPEPAAAIPHHLLSYSGSGDVHAPATVPAGAPLGCAAADFSAANKGSVVVVGRGECTFAVKATHALAAGALGVVLYNNVPGEMSGTLGNGFLGDAPVAGVTQEVGARLVAAVPRGLRLHLKAETVRTDGTTTNVVAETPGGNPDNVVMVGAHLDSVEAGPGINDNGSGSATLLEVAHQMRAATPKNKVRFALWAAEEAGLVGSTHYVAQLPAAERRKIALYLNFDMIGSPNYVRFVYDGDNSAFPPGTGSAPGPKGSGAIEKMFHDYFAAQKLASAETPFSGRSDYGPFIAEGVGIPSGGLATGAEGIKTAEEAEVYGGRAGEAYDKCYHQACDGLANINRRGLKEMAGAVAHAVITYAADTSGVGRPLTAPASGTTTPSSDAGGLHDHHAAS</sequence>
<dbReference type="Pfam" id="PF02225">
    <property type="entry name" value="PA"/>
    <property type="match status" value="1"/>
</dbReference>
<proteinExistence type="inferred from homology"/>
<evidence type="ECO:0000256" key="6">
    <source>
        <dbReference type="ARBA" id="ARBA00022801"/>
    </source>
</evidence>
<evidence type="ECO:0000256" key="1">
    <source>
        <dbReference type="ARBA" id="ARBA00005957"/>
    </source>
</evidence>
<evidence type="ECO:0000256" key="9">
    <source>
        <dbReference type="SAM" id="SignalP"/>
    </source>
</evidence>
<keyword evidence="5 9" id="KW-0732">Signal</keyword>
<evidence type="ECO:0000256" key="3">
    <source>
        <dbReference type="ARBA" id="ARBA00022670"/>
    </source>
</evidence>
<dbReference type="InterPro" id="IPR003137">
    <property type="entry name" value="PA_domain"/>
</dbReference>
<keyword evidence="7" id="KW-0862">Zinc</keyword>
<evidence type="ECO:0000313" key="13">
    <source>
        <dbReference type="Proteomes" id="UP000662200"/>
    </source>
</evidence>
<dbReference type="InterPro" id="IPR046450">
    <property type="entry name" value="PA_dom_sf"/>
</dbReference>
<evidence type="ECO:0000256" key="7">
    <source>
        <dbReference type="ARBA" id="ARBA00022833"/>
    </source>
</evidence>
<dbReference type="GO" id="GO:0006508">
    <property type="term" value="P:proteolysis"/>
    <property type="evidence" value="ECO:0007669"/>
    <property type="project" value="UniProtKB-KW"/>
</dbReference>
<feature type="signal peptide" evidence="9">
    <location>
        <begin position="1"/>
        <end position="31"/>
    </location>
</feature>
<reference evidence="12" key="2">
    <citation type="submission" date="2020-09" db="EMBL/GenBank/DDBJ databases">
        <authorList>
            <person name="Sun Q."/>
            <person name="Ohkuma M."/>
        </authorList>
    </citation>
    <scope>NUCLEOTIDE SEQUENCE</scope>
    <source>
        <strain evidence="12">JCM 3091</strain>
    </source>
</reference>
<comment type="caution">
    <text evidence="12">The sequence shown here is derived from an EMBL/GenBank/DDBJ whole genome shotgun (WGS) entry which is preliminary data.</text>
</comment>
<dbReference type="AlphaFoldDB" id="A0A8J3BRG0"/>
<reference evidence="12" key="1">
    <citation type="journal article" date="2014" name="Int. J. Syst. Evol. Microbiol.">
        <title>Complete genome sequence of Corynebacterium casei LMG S-19264T (=DSM 44701T), isolated from a smear-ripened cheese.</title>
        <authorList>
            <consortium name="US DOE Joint Genome Institute (JGI-PGF)"/>
            <person name="Walter F."/>
            <person name="Albersmeier A."/>
            <person name="Kalinowski J."/>
            <person name="Ruckert C."/>
        </authorList>
    </citation>
    <scope>NUCLEOTIDE SEQUENCE</scope>
    <source>
        <strain evidence="12">JCM 3091</strain>
    </source>
</reference>
<dbReference type="CDD" id="cd03876">
    <property type="entry name" value="M28_SGAP_like"/>
    <property type="match status" value="1"/>
</dbReference>
<accession>A0A8J3BRG0</accession>
<dbReference type="SUPFAM" id="SSF52025">
    <property type="entry name" value="PA domain"/>
    <property type="match status" value="1"/>
</dbReference>
<dbReference type="GO" id="GO:0008235">
    <property type="term" value="F:metalloexopeptidase activity"/>
    <property type="evidence" value="ECO:0007669"/>
    <property type="project" value="InterPro"/>
</dbReference>
<dbReference type="PANTHER" id="PTHR12147:SF26">
    <property type="entry name" value="PEPTIDASE M28 DOMAIN-CONTAINING PROTEIN"/>
    <property type="match status" value="1"/>
</dbReference>
<dbReference type="GO" id="GO:0046872">
    <property type="term" value="F:metal ion binding"/>
    <property type="evidence" value="ECO:0007669"/>
    <property type="project" value="UniProtKB-KW"/>
</dbReference>
<dbReference type="RefSeq" id="WP_189115513.1">
    <property type="nucleotide sequence ID" value="NZ_BMQC01000016.1"/>
</dbReference>
<feature type="domain" description="PA" evidence="10">
    <location>
        <begin position="146"/>
        <end position="225"/>
    </location>
</feature>
<dbReference type="Pfam" id="PF04389">
    <property type="entry name" value="Peptidase_M28"/>
    <property type="match status" value="1"/>
</dbReference>
<feature type="compositionally biased region" description="Low complexity" evidence="8">
    <location>
        <begin position="486"/>
        <end position="501"/>
    </location>
</feature>
<evidence type="ECO:0000256" key="2">
    <source>
        <dbReference type="ARBA" id="ARBA00022438"/>
    </source>
</evidence>
<evidence type="ECO:0000256" key="8">
    <source>
        <dbReference type="SAM" id="MobiDB-lite"/>
    </source>
</evidence>
<dbReference type="InterPro" id="IPR007484">
    <property type="entry name" value="Peptidase_M28"/>
</dbReference>
<evidence type="ECO:0000313" key="12">
    <source>
        <dbReference type="EMBL" id="GGK40015.1"/>
    </source>
</evidence>
<name>A0A8J3BRG0_9ACTN</name>
<dbReference type="Gene3D" id="3.40.630.10">
    <property type="entry name" value="Zn peptidases"/>
    <property type="match status" value="1"/>
</dbReference>
<dbReference type="Proteomes" id="UP000662200">
    <property type="component" value="Unassembled WGS sequence"/>
</dbReference>
<keyword evidence="4" id="KW-0479">Metal-binding</keyword>
<dbReference type="PANTHER" id="PTHR12147">
    <property type="entry name" value="METALLOPEPTIDASE M28 FAMILY MEMBER"/>
    <property type="match status" value="1"/>
</dbReference>
<dbReference type="Gene3D" id="3.50.30.30">
    <property type="match status" value="1"/>
</dbReference>
<feature type="domain" description="Peptidase M28" evidence="11">
    <location>
        <begin position="250"/>
        <end position="471"/>
    </location>
</feature>
<dbReference type="InterPro" id="IPR041756">
    <property type="entry name" value="M28_SGAP-like"/>
</dbReference>
<protein>
    <submittedName>
        <fullName evidence="12">Aminopeptidase</fullName>
    </submittedName>
</protein>
<comment type="similarity">
    <text evidence="1">Belongs to the peptidase M28 family. M28A subfamily.</text>
</comment>
<dbReference type="SUPFAM" id="SSF53187">
    <property type="entry name" value="Zn-dependent exopeptidases"/>
    <property type="match status" value="1"/>
</dbReference>
<gene>
    <name evidence="12" type="primary">lap</name>
    <name evidence="12" type="ORF">GCM10010124_35890</name>
</gene>
<feature type="region of interest" description="Disordered" evidence="8">
    <location>
        <begin position="486"/>
        <end position="510"/>
    </location>
</feature>
<feature type="chain" id="PRO_5039632960" evidence="9">
    <location>
        <begin position="32"/>
        <end position="510"/>
    </location>
</feature>
<evidence type="ECO:0000256" key="4">
    <source>
        <dbReference type="ARBA" id="ARBA00022723"/>
    </source>
</evidence>
<dbReference type="InterPro" id="IPR045175">
    <property type="entry name" value="M28_fam"/>
</dbReference>
<organism evidence="12 13">
    <name type="scientific">Pilimelia terevasa</name>
    <dbReference type="NCBI Taxonomy" id="53372"/>
    <lineage>
        <taxon>Bacteria</taxon>
        <taxon>Bacillati</taxon>
        <taxon>Actinomycetota</taxon>
        <taxon>Actinomycetes</taxon>
        <taxon>Micromonosporales</taxon>
        <taxon>Micromonosporaceae</taxon>
        <taxon>Pilimelia</taxon>
    </lineage>
</organism>
<dbReference type="GO" id="GO:0004177">
    <property type="term" value="F:aminopeptidase activity"/>
    <property type="evidence" value="ECO:0007669"/>
    <property type="project" value="UniProtKB-KW"/>
</dbReference>
<keyword evidence="13" id="KW-1185">Reference proteome</keyword>
<keyword evidence="3" id="KW-0645">Protease</keyword>
<evidence type="ECO:0000256" key="5">
    <source>
        <dbReference type="ARBA" id="ARBA00022729"/>
    </source>
</evidence>